<protein>
    <submittedName>
        <fullName evidence="2">Uncharacterized protein</fullName>
    </submittedName>
</protein>
<gene>
    <name evidence="2" type="ORF">fugu_011399</name>
</gene>
<accession>A0A4Z2C7E7</accession>
<sequence length="202" mass="23707">MRTENELTMRNLRNLNQELQAQVRELNLRRRATALEEESKKANEAQREAEAERRLTERERRERAEECLSWREKHRELAEKIQAEEDVKALRKNKTCQANIKTYFLCMTESDQRVKILKNPDGTTRNFTEGEPVFFTPEPSTQEPERSSSRTMLRVSAPHLGGDQGPSHFDDLPAFGGQRPETGPQRRNRKVVEYFWIPTDHD</sequence>
<name>A0A4Z2C7E7_9TELE</name>
<evidence type="ECO:0000313" key="3">
    <source>
        <dbReference type="Proteomes" id="UP000516260"/>
    </source>
</evidence>
<dbReference type="AlphaFoldDB" id="A0A4Z2C7E7"/>
<evidence type="ECO:0000256" key="1">
    <source>
        <dbReference type="SAM" id="MobiDB-lite"/>
    </source>
</evidence>
<organism evidence="2 3">
    <name type="scientific">Takifugu bimaculatus</name>
    <dbReference type="NCBI Taxonomy" id="433685"/>
    <lineage>
        <taxon>Eukaryota</taxon>
        <taxon>Metazoa</taxon>
        <taxon>Chordata</taxon>
        <taxon>Craniata</taxon>
        <taxon>Vertebrata</taxon>
        <taxon>Euteleostomi</taxon>
        <taxon>Actinopterygii</taxon>
        <taxon>Neopterygii</taxon>
        <taxon>Teleostei</taxon>
        <taxon>Neoteleostei</taxon>
        <taxon>Acanthomorphata</taxon>
        <taxon>Eupercaria</taxon>
        <taxon>Tetraodontiformes</taxon>
        <taxon>Tetradontoidea</taxon>
        <taxon>Tetraodontidae</taxon>
        <taxon>Takifugu</taxon>
    </lineage>
</organism>
<dbReference type="EMBL" id="SWLE01000004">
    <property type="protein sequence ID" value="TNN00153.1"/>
    <property type="molecule type" value="Genomic_DNA"/>
</dbReference>
<dbReference type="Proteomes" id="UP000516260">
    <property type="component" value="Chromosome 12"/>
</dbReference>
<reference evidence="2 3" key="1">
    <citation type="submission" date="2019-04" db="EMBL/GenBank/DDBJ databases">
        <title>The sequence and de novo assembly of Takifugu bimaculatus genome using PacBio and Hi-C technologies.</title>
        <authorList>
            <person name="Xu P."/>
            <person name="Liu B."/>
            <person name="Zhou Z."/>
        </authorList>
    </citation>
    <scope>NUCLEOTIDE SEQUENCE [LARGE SCALE GENOMIC DNA]</scope>
    <source>
        <strain evidence="2">TB-2018</strain>
        <tissue evidence="2">Muscle</tissue>
    </source>
</reference>
<evidence type="ECO:0000313" key="2">
    <source>
        <dbReference type="EMBL" id="TNN00153.1"/>
    </source>
</evidence>
<proteinExistence type="predicted"/>
<feature type="region of interest" description="Disordered" evidence="1">
    <location>
        <begin position="34"/>
        <end position="58"/>
    </location>
</feature>
<comment type="caution">
    <text evidence="2">The sequence shown here is derived from an EMBL/GenBank/DDBJ whole genome shotgun (WGS) entry which is preliminary data.</text>
</comment>
<keyword evidence="3" id="KW-1185">Reference proteome</keyword>
<feature type="region of interest" description="Disordered" evidence="1">
    <location>
        <begin position="119"/>
        <end position="187"/>
    </location>
</feature>